<reference evidence="2 3" key="1">
    <citation type="submission" date="2017-10" db="EMBL/GenBank/DDBJ databases">
        <title>Genome announcement of Methylocella silvestris TVC from permafrost.</title>
        <authorList>
            <person name="Wang J."/>
            <person name="Geng K."/>
            <person name="Ul-Haque F."/>
            <person name="Crombie A.T."/>
            <person name="Street L.E."/>
            <person name="Wookey P.A."/>
            <person name="Murrell J.C."/>
            <person name="Pratscher J."/>
        </authorList>
    </citation>
    <scope>NUCLEOTIDE SEQUENCE [LARGE SCALE GENOMIC DNA]</scope>
    <source>
        <strain evidence="2 3">TVC</strain>
    </source>
</reference>
<comment type="caution">
    <text evidence="2">The sequence shown here is derived from an EMBL/GenBank/DDBJ whole genome shotgun (WGS) entry which is preliminary data.</text>
</comment>
<evidence type="ECO:0000313" key="2">
    <source>
        <dbReference type="EMBL" id="PNG25489.1"/>
    </source>
</evidence>
<evidence type="ECO:0000256" key="1">
    <source>
        <dbReference type="SAM" id="Phobius"/>
    </source>
</evidence>
<dbReference type="Pfam" id="PF16868">
    <property type="entry name" value="NMT1_3"/>
    <property type="match status" value="1"/>
</dbReference>
<dbReference type="SUPFAM" id="SSF53850">
    <property type="entry name" value="Periplasmic binding protein-like II"/>
    <property type="match status" value="1"/>
</dbReference>
<dbReference type="Proteomes" id="UP000236286">
    <property type="component" value="Unassembled WGS sequence"/>
</dbReference>
<protein>
    <submittedName>
        <fullName evidence="2">C4-dicarboxylate ABC transporter substrate-binding protein</fullName>
    </submittedName>
</protein>
<organism evidence="2 3">
    <name type="scientific">Methylocella silvestris</name>
    <dbReference type="NCBI Taxonomy" id="199596"/>
    <lineage>
        <taxon>Bacteria</taxon>
        <taxon>Pseudomonadati</taxon>
        <taxon>Pseudomonadota</taxon>
        <taxon>Alphaproteobacteria</taxon>
        <taxon>Hyphomicrobiales</taxon>
        <taxon>Beijerinckiaceae</taxon>
        <taxon>Methylocella</taxon>
    </lineage>
</organism>
<proteinExistence type="predicted"/>
<feature type="transmembrane region" description="Helical" evidence="1">
    <location>
        <begin position="325"/>
        <end position="345"/>
    </location>
</feature>
<accession>A0A2J7TFF7</accession>
<dbReference type="PANTHER" id="PTHR42941:SF1">
    <property type="entry name" value="SLL1037 PROTEIN"/>
    <property type="match status" value="1"/>
</dbReference>
<dbReference type="RefSeq" id="WP_102844228.1">
    <property type="nucleotide sequence ID" value="NZ_PDZR01000015.1"/>
</dbReference>
<dbReference type="InterPro" id="IPR011852">
    <property type="entry name" value="TRAP_TAXI"/>
</dbReference>
<sequence>MRSIALVAVGVACVLGAAGLSLYLYERPTVLRVAVTRESDDQHVLAVAAHEFAQARDQVRLKLVLVDSLAESARAFEDERVDLAIVRSDVSMPVSGQTVLIMRRNAAVLMAPAGSEIRQFGDLKGHRIGVVEAARTGRSGVNVLLDAALAQYDVAASSVRRVPLTPAELPDAIERRDVDAALVIDTPGAETLTEAVAAVAQAGRGPPVFIPIDDAKAISQRSPNFESIEVLRGVFGGAQPKPASSFETLGVSTRLIARHSLGNDVVAELTELLLTARPLLAAQEPIANRIEPPPTDKGAALPVHPGTLAYLGDEEQSFFDKYSDFIYIGAMLASLFGTAIATLAARFNRKRNTDLEEILHRLLQIIAAARAATRADMLDALEKEADDLLAQALAHDWNHAMSGSRVAATDLALNQARQAITERRLYLASPRGTFAPRLVGE</sequence>
<gene>
    <name evidence="2" type="ORF">CR492_13295</name>
</gene>
<dbReference type="PANTHER" id="PTHR42941">
    <property type="entry name" value="SLL1037 PROTEIN"/>
    <property type="match status" value="1"/>
</dbReference>
<dbReference type="AlphaFoldDB" id="A0A2J7TFF7"/>
<keyword evidence="1" id="KW-0472">Membrane</keyword>
<dbReference type="OrthoDB" id="252197at2"/>
<dbReference type="EMBL" id="PDZR01000015">
    <property type="protein sequence ID" value="PNG25489.1"/>
    <property type="molecule type" value="Genomic_DNA"/>
</dbReference>
<dbReference type="Gene3D" id="3.40.190.10">
    <property type="entry name" value="Periplasmic binding protein-like II"/>
    <property type="match status" value="2"/>
</dbReference>
<keyword evidence="1" id="KW-0812">Transmembrane</keyword>
<evidence type="ECO:0000313" key="3">
    <source>
        <dbReference type="Proteomes" id="UP000236286"/>
    </source>
</evidence>
<name>A0A2J7TFF7_METSI</name>
<keyword evidence="1" id="KW-1133">Transmembrane helix</keyword>